<dbReference type="PANTHER" id="PTHR43245">
    <property type="entry name" value="BIFUNCTIONAL POLYMYXIN RESISTANCE PROTEIN ARNA"/>
    <property type="match status" value="1"/>
</dbReference>
<dbReference type="SUPFAM" id="SSF51735">
    <property type="entry name" value="NAD(P)-binding Rossmann-fold domains"/>
    <property type="match status" value="1"/>
</dbReference>
<evidence type="ECO:0000313" key="2">
    <source>
        <dbReference type="EMBL" id="MCK0086604.1"/>
    </source>
</evidence>
<dbReference type="Proteomes" id="UP001203136">
    <property type="component" value="Unassembled WGS sequence"/>
</dbReference>
<name>A0AAW5F512_CLOSY</name>
<dbReference type="Pfam" id="PF13460">
    <property type="entry name" value="NAD_binding_10"/>
    <property type="match status" value="1"/>
</dbReference>
<evidence type="ECO:0000259" key="1">
    <source>
        <dbReference type="Pfam" id="PF13460"/>
    </source>
</evidence>
<reference evidence="2" key="1">
    <citation type="journal article" date="2022" name="Cell Host Microbe">
        <title>Colonization of the live biotherapeutic product VE303 and modulation of the microbiota and metabolites in healthy volunteers.</title>
        <authorList>
            <person name="Dsouza M."/>
            <person name="Menon R."/>
            <person name="Crossette E."/>
            <person name="Bhattarai S.K."/>
            <person name="Schneider J."/>
            <person name="Kim Y.G."/>
            <person name="Reddy S."/>
            <person name="Caballero S."/>
            <person name="Felix C."/>
            <person name="Cornacchione L."/>
            <person name="Hendrickson J."/>
            <person name="Watson A.R."/>
            <person name="Minot S.S."/>
            <person name="Greenfield N."/>
            <person name="Schopf L."/>
            <person name="Szabady R."/>
            <person name="Patarroyo J."/>
            <person name="Smith W."/>
            <person name="Harrison P."/>
            <person name="Kuijper E.J."/>
            <person name="Kelly C.P."/>
            <person name="Olle B."/>
            <person name="Bobilev D."/>
            <person name="Silber J.L."/>
            <person name="Bucci V."/>
            <person name="Roberts B."/>
            <person name="Faith J."/>
            <person name="Norman J.M."/>
        </authorList>
    </citation>
    <scope>NUCLEOTIDE SEQUENCE</scope>
    <source>
        <strain evidence="2">VE303-04</strain>
    </source>
</reference>
<sequence length="312" mass="35553">MNQIPHIMTNDKLVLIGVTGLKSGGVLIDHIASNLDKVKTLFPGGIVVICRETSKTEKVEKLLPDVTIKRGEITDESFLSDSLSGCDTLIHVAGIHWSREIVNAAAYNNIRRLILVHTTGIYSKYKAAGEEYRHIDDYVEKQCKENNIILTILRPTMIYGNIHDMNVVKFISLVDKFPIMPIVRSARFELQPVHYKDLGKAYYDVLMNEKTCGHNYNLSGGEIIQLRDMLTVIGENLGKKVIFISCPFWIAYGGAWGLYCASFGRIDYREKVQRLCEPRVYDHDDATRDFGYNPRMFRIGIVDEVKEYLQNK</sequence>
<dbReference type="Gene3D" id="3.40.50.720">
    <property type="entry name" value="NAD(P)-binding Rossmann-like Domain"/>
    <property type="match status" value="1"/>
</dbReference>
<evidence type="ECO:0000313" key="3">
    <source>
        <dbReference type="Proteomes" id="UP001203136"/>
    </source>
</evidence>
<dbReference type="InterPro" id="IPR050177">
    <property type="entry name" value="Lipid_A_modif_metabolic_enz"/>
</dbReference>
<dbReference type="InterPro" id="IPR036291">
    <property type="entry name" value="NAD(P)-bd_dom_sf"/>
</dbReference>
<accession>A0AAW5F512</accession>
<comment type="caution">
    <text evidence="2">The sequence shown here is derived from an EMBL/GenBank/DDBJ whole genome shotgun (WGS) entry which is preliminary data.</text>
</comment>
<feature type="domain" description="NAD(P)-binding" evidence="1">
    <location>
        <begin position="48"/>
        <end position="158"/>
    </location>
</feature>
<gene>
    <name evidence="2" type="ORF">K5I21_12110</name>
</gene>
<dbReference type="AlphaFoldDB" id="A0AAW5F512"/>
<protein>
    <submittedName>
        <fullName evidence="2">NAD(P)H-binding protein</fullName>
    </submittedName>
</protein>
<dbReference type="EMBL" id="JAINVB010000001">
    <property type="protein sequence ID" value="MCK0086604.1"/>
    <property type="molecule type" value="Genomic_DNA"/>
</dbReference>
<dbReference type="RefSeq" id="WP_024738353.1">
    <property type="nucleotide sequence ID" value="NZ_JADNHH010000011.1"/>
</dbReference>
<dbReference type="InterPro" id="IPR016040">
    <property type="entry name" value="NAD(P)-bd_dom"/>
</dbReference>
<proteinExistence type="predicted"/>
<organism evidence="2 3">
    <name type="scientific">Clostridium symbiosum</name>
    <name type="common">Bacteroides symbiosus</name>
    <dbReference type="NCBI Taxonomy" id="1512"/>
    <lineage>
        <taxon>Bacteria</taxon>
        <taxon>Bacillati</taxon>
        <taxon>Bacillota</taxon>
        <taxon>Clostridia</taxon>
        <taxon>Lachnospirales</taxon>
        <taxon>Lachnospiraceae</taxon>
        <taxon>Otoolea</taxon>
    </lineage>
</organism>